<organism evidence="3 4">
    <name type="scientific">Rubellimicrobium mesophilum DSM 19309</name>
    <dbReference type="NCBI Taxonomy" id="442562"/>
    <lineage>
        <taxon>Bacteria</taxon>
        <taxon>Pseudomonadati</taxon>
        <taxon>Pseudomonadota</taxon>
        <taxon>Alphaproteobacteria</taxon>
        <taxon>Rhodobacterales</taxon>
        <taxon>Roseobacteraceae</taxon>
        <taxon>Rubellimicrobium</taxon>
    </lineage>
</organism>
<dbReference type="RefSeq" id="WP_051521559.1">
    <property type="nucleotide sequence ID" value="NZ_KK088615.1"/>
</dbReference>
<feature type="domain" description="DUF2382" evidence="2">
    <location>
        <begin position="423"/>
        <end position="532"/>
    </location>
</feature>
<proteinExistence type="predicted"/>
<feature type="compositionally biased region" description="Polar residues" evidence="1">
    <location>
        <begin position="387"/>
        <end position="407"/>
    </location>
</feature>
<accession>A0A017HVY4</accession>
<gene>
    <name evidence="3" type="ORF">Rumeso_00162</name>
</gene>
<evidence type="ECO:0000313" key="4">
    <source>
        <dbReference type="Proteomes" id="UP000019666"/>
    </source>
</evidence>
<feature type="region of interest" description="Disordered" evidence="1">
    <location>
        <begin position="189"/>
        <end position="215"/>
    </location>
</feature>
<sequence length="552" mass="61243">MAQVPSFDPTDPRAREDRLRVAERLPENGVIERVEERAVIGKRIVDEGGIRVSTRTETVQDTVRDTLEDVAVEVERVPVGRFVEAAEAPRSDGDVTILPVYEERLVVEKRLFLVEEVHVRRKARSREVEVPVELHRQVAEVERLPPLGEHASPDTHSGVTRMMDDTYTGTRTVTAMFDTAAEAERAASRLRSAGIPDSQIRVTQGSNTSYSGTVDTSDTTYRDQHKGFWDSLADFFFPEEDRYAYAEGLARGSHMVTVSGFESTMYDAVVDILDDEGSVDLDARESEWRSSGWSDYRTSPYYANPNDISGTGGMAGGTSGLSGAAAGLGHTIGSAAERTGDAIARGADRVGDALTGDSNTRGTIYDDGMQDRNLQMAADTGRRSQADLGSQQQGYADTASMRQTTGLGATDYRDEDYNEDGTLKVVEERLNVGKREVEGGAVRVRSYVREEPVSADVDLRAQRVYVERRPVDRAVNPGDVQFGDRTLEAREYREEPVVNKEARVVEEIGLRKETEVERQTIQDTVRKTEVEIEDERTGDRTRLTGDRTRDDI</sequence>
<dbReference type="AlphaFoldDB" id="A0A017HVY4"/>
<protein>
    <recommendedName>
        <fullName evidence="2">DUF2382 domain-containing protein</fullName>
    </recommendedName>
</protein>
<dbReference type="InterPro" id="IPR019060">
    <property type="entry name" value="DUF2382"/>
</dbReference>
<feature type="compositionally biased region" description="Polar residues" evidence="1">
    <location>
        <begin position="200"/>
        <end position="215"/>
    </location>
</feature>
<dbReference type="Pfam" id="PF09557">
    <property type="entry name" value="DUF2382"/>
    <property type="match status" value="2"/>
</dbReference>
<dbReference type="PANTHER" id="PTHR38463">
    <property type="entry name" value="STRESS RESPONSE PROTEIN YSNF"/>
    <property type="match status" value="1"/>
</dbReference>
<evidence type="ECO:0000313" key="3">
    <source>
        <dbReference type="EMBL" id="EYD78333.1"/>
    </source>
</evidence>
<dbReference type="Proteomes" id="UP000019666">
    <property type="component" value="Unassembled WGS sequence"/>
</dbReference>
<dbReference type="STRING" id="442562.Rumeso_00162"/>
<dbReference type="EMBL" id="AOSK01000005">
    <property type="protein sequence ID" value="EYD78333.1"/>
    <property type="molecule type" value="Genomic_DNA"/>
</dbReference>
<name>A0A017HVY4_9RHOB</name>
<dbReference type="HOGENOM" id="CLU_592962_0_0_5"/>
<dbReference type="PATRIC" id="fig|442562.3.peg.163"/>
<comment type="caution">
    <text evidence="3">The sequence shown here is derived from an EMBL/GenBank/DDBJ whole genome shotgun (WGS) entry which is preliminary data.</text>
</comment>
<evidence type="ECO:0000259" key="2">
    <source>
        <dbReference type="Pfam" id="PF09557"/>
    </source>
</evidence>
<feature type="domain" description="DUF2382" evidence="2">
    <location>
        <begin position="31"/>
        <end position="141"/>
    </location>
</feature>
<keyword evidence="4" id="KW-1185">Reference proteome</keyword>
<feature type="region of interest" description="Disordered" evidence="1">
    <location>
        <begin position="378"/>
        <end position="415"/>
    </location>
</feature>
<feature type="region of interest" description="Disordered" evidence="1">
    <location>
        <begin position="351"/>
        <end position="370"/>
    </location>
</feature>
<feature type="region of interest" description="Disordered" evidence="1">
    <location>
        <begin position="532"/>
        <end position="552"/>
    </location>
</feature>
<reference evidence="3 4" key="1">
    <citation type="submission" date="2013-02" db="EMBL/GenBank/DDBJ databases">
        <authorList>
            <person name="Fiebig A."/>
            <person name="Goeker M."/>
            <person name="Klenk H.-P.P."/>
        </authorList>
    </citation>
    <scope>NUCLEOTIDE SEQUENCE [LARGE SCALE GENOMIC DNA]</scope>
    <source>
        <strain evidence="3 4">DSM 19309</strain>
    </source>
</reference>
<dbReference type="InterPro" id="IPR052967">
    <property type="entry name" value="Stress_Response_Assoc"/>
</dbReference>
<dbReference type="PANTHER" id="PTHR38463:SF1">
    <property type="entry name" value="STRESS RESPONSE PROTEIN YSNF"/>
    <property type="match status" value="1"/>
</dbReference>
<evidence type="ECO:0000256" key="1">
    <source>
        <dbReference type="SAM" id="MobiDB-lite"/>
    </source>
</evidence>